<dbReference type="Pfam" id="PF12802">
    <property type="entry name" value="MarR_2"/>
    <property type="match status" value="1"/>
</dbReference>
<dbReference type="SMART" id="SM00347">
    <property type="entry name" value="HTH_MARR"/>
    <property type="match status" value="1"/>
</dbReference>
<keyword evidence="3" id="KW-1185">Reference proteome</keyword>
<evidence type="ECO:0000313" key="3">
    <source>
        <dbReference type="Proteomes" id="UP001501676"/>
    </source>
</evidence>
<dbReference type="InterPro" id="IPR036390">
    <property type="entry name" value="WH_DNA-bd_sf"/>
</dbReference>
<dbReference type="InterPro" id="IPR039422">
    <property type="entry name" value="MarR/SlyA-like"/>
</dbReference>
<dbReference type="PANTHER" id="PTHR33164:SF43">
    <property type="entry name" value="HTH-TYPE TRANSCRIPTIONAL REPRESSOR YETL"/>
    <property type="match status" value="1"/>
</dbReference>
<name>A0ABP6TB59_9ACTN</name>
<dbReference type="InterPro" id="IPR036388">
    <property type="entry name" value="WH-like_DNA-bd_sf"/>
</dbReference>
<comment type="caution">
    <text evidence="2">The sequence shown here is derived from an EMBL/GenBank/DDBJ whole genome shotgun (WGS) entry which is preliminary data.</text>
</comment>
<dbReference type="EMBL" id="BAAAYN010000066">
    <property type="protein sequence ID" value="GAA3397502.1"/>
    <property type="molecule type" value="Genomic_DNA"/>
</dbReference>
<evidence type="ECO:0000259" key="1">
    <source>
        <dbReference type="PROSITE" id="PS50995"/>
    </source>
</evidence>
<dbReference type="PANTHER" id="PTHR33164">
    <property type="entry name" value="TRANSCRIPTIONAL REGULATOR, MARR FAMILY"/>
    <property type="match status" value="1"/>
</dbReference>
<dbReference type="SUPFAM" id="SSF46785">
    <property type="entry name" value="Winged helix' DNA-binding domain"/>
    <property type="match status" value="1"/>
</dbReference>
<organism evidence="2 3">
    <name type="scientific">Cryptosporangium minutisporangium</name>
    <dbReference type="NCBI Taxonomy" id="113569"/>
    <lineage>
        <taxon>Bacteria</taxon>
        <taxon>Bacillati</taxon>
        <taxon>Actinomycetota</taxon>
        <taxon>Actinomycetes</taxon>
        <taxon>Cryptosporangiales</taxon>
        <taxon>Cryptosporangiaceae</taxon>
        <taxon>Cryptosporangium</taxon>
    </lineage>
</organism>
<reference evidence="3" key="1">
    <citation type="journal article" date="2019" name="Int. J. Syst. Evol. Microbiol.">
        <title>The Global Catalogue of Microorganisms (GCM) 10K type strain sequencing project: providing services to taxonomists for standard genome sequencing and annotation.</title>
        <authorList>
            <consortium name="The Broad Institute Genomics Platform"/>
            <consortium name="The Broad Institute Genome Sequencing Center for Infectious Disease"/>
            <person name="Wu L."/>
            <person name="Ma J."/>
        </authorList>
    </citation>
    <scope>NUCLEOTIDE SEQUENCE [LARGE SCALE GENOMIC DNA]</scope>
    <source>
        <strain evidence="3">JCM 9458</strain>
    </source>
</reference>
<dbReference type="RefSeq" id="WP_345733351.1">
    <property type="nucleotide sequence ID" value="NZ_BAAAYN010000066.1"/>
</dbReference>
<dbReference type="PROSITE" id="PS50995">
    <property type="entry name" value="HTH_MARR_2"/>
    <property type="match status" value="1"/>
</dbReference>
<proteinExistence type="predicted"/>
<accession>A0ABP6TB59</accession>
<sequence>MPSDAQSPFEIGTGAGLPPSVRAFRTLLLAAQRLRYLMDARLRADGVTSQQAALLTAVSALGTPTLGEAAAALGTTHQNVAQLVASLERKGWLTSESDPADRRRRRLATTEKNAEYWRGRDTADHAAVAEWFSMLTEDELRTLATLAGRVAAGLDTPLRAARAQRD</sequence>
<dbReference type="Gene3D" id="1.10.10.10">
    <property type="entry name" value="Winged helix-like DNA-binding domain superfamily/Winged helix DNA-binding domain"/>
    <property type="match status" value="1"/>
</dbReference>
<dbReference type="InterPro" id="IPR000835">
    <property type="entry name" value="HTH_MarR-typ"/>
</dbReference>
<dbReference type="Proteomes" id="UP001501676">
    <property type="component" value="Unassembled WGS sequence"/>
</dbReference>
<gene>
    <name evidence="2" type="ORF">GCM10020369_77950</name>
</gene>
<dbReference type="PRINTS" id="PR00598">
    <property type="entry name" value="HTHMARR"/>
</dbReference>
<protein>
    <recommendedName>
        <fullName evidence="1">HTH marR-type domain-containing protein</fullName>
    </recommendedName>
</protein>
<feature type="domain" description="HTH marR-type" evidence="1">
    <location>
        <begin position="20"/>
        <end position="152"/>
    </location>
</feature>
<evidence type="ECO:0000313" key="2">
    <source>
        <dbReference type="EMBL" id="GAA3397502.1"/>
    </source>
</evidence>